<evidence type="ECO:0000313" key="1">
    <source>
        <dbReference type="EMBL" id="OMD30981.1"/>
    </source>
</evidence>
<protein>
    <submittedName>
        <fullName evidence="1">Uncharacterized protein</fullName>
    </submittedName>
</protein>
<evidence type="ECO:0000313" key="2">
    <source>
        <dbReference type="Proteomes" id="UP000187465"/>
    </source>
</evidence>
<reference evidence="1 2" key="1">
    <citation type="submission" date="2016-10" db="EMBL/GenBank/DDBJ databases">
        <title>Paenibacillus species isolates.</title>
        <authorList>
            <person name="Beno S.M."/>
        </authorList>
    </citation>
    <scope>NUCLEOTIDE SEQUENCE [LARGE SCALE GENOMIC DNA]</scope>
    <source>
        <strain evidence="1 2">FSL H7-0604</strain>
    </source>
</reference>
<accession>A0A1R0X8E4</accession>
<dbReference type="Proteomes" id="UP000187465">
    <property type="component" value="Unassembled WGS sequence"/>
</dbReference>
<sequence length="92" mass="11114">MIFLIGVYFLFFGLPWKSLALKKQFEIYLEDKYQIDFQLGKMDFDFIHRTYLSYAHPVNDPTLIFYVGQDIESKEIQDLYKYQVDKRNAGRK</sequence>
<comment type="caution">
    <text evidence="1">The sequence shown here is derived from an EMBL/GenBank/DDBJ whole genome shotgun (WGS) entry which is preliminary data.</text>
</comment>
<dbReference type="AlphaFoldDB" id="A0A1R0X8E4"/>
<dbReference type="EMBL" id="MKQP01000023">
    <property type="protein sequence ID" value="OMD30981.1"/>
    <property type="molecule type" value="Genomic_DNA"/>
</dbReference>
<organism evidence="1 2">
    <name type="scientific">Paenibacillus odorifer</name>
    <dbReference type="NCBI Taxonomy" id="189426"/>
    <lineage>
        <taxon>Bacteria</taxon>
        <taxon>Bacillati</taxon>
        <taxon>Bacillota</taxon>
        <taxon>Bacilli</taxon>
        <taxon>Bacillales</taxon>
        <taxon>Paenibacillaceae</taxon>
        <taxon>Paenibacillus</taxon>
    </lineage>
</organism>
<gene>
    <name evidence="1" type="ORF">BJP51_01140</name>
</gene>
<proteinExistence type="predicted"/>
<name>A0A1R0X8E4_9BACL</name>
<dbReference type="RefSeq" id="WP_036682344.1">
    <property type="nucleotide sequence ID" value="NZ_JARLKC010000021.1"/>
</dbReference>